<dbReference type="EMBL" id="DXEW01000020">
    <property type="protein sequence ID" value="HIX50441.1"/>
    <property type="molecule type" value="Genomic_DNA"/>
</dbReference>
<dbReference type="GO" id="GO:0042956">
    <property type="term" value="P:maltodextrin transmembrane transport"/>
    <property type="evidence" value="ECO:0007669"/>
    <property type="project" value="TreeGrafter"/>
</dbReference>
<comment type="similarity">
    <text evidence="1">Belongs to the bacterial solute-binding protein 1 family.</text>
</comment>
<dbReference type="PROSITE" id="PS51257">
    <property type="entry name" value="PROKAR_LIPOPROTEIN"/>
    <property type="match status" value="1"/>
</dbReference>
<comment type="caution">
    <text evidence="5">The sequence shown here is derived from an EMBL/GenBank/DDBJ whole genome shotgun (WGS) entry which is preliminary data.</text>
</comment>
<dbReference type="PANTHER" id="PTHR30061">
    <property type="entry name" value="MALTOSE-BINDING PERIPLASMIC PROTEIN"/>
    <property type="match status" value="1"/>
</dbReference>
<evidence type="ECO:0000256" key="2">
    <source>
        <dbReference type="ARBA" id="ARBA00022448"/>
    </source>
</evidence>
<feature type="chain" id="PRO_5038691253" evidence="4">
    <location>
        <begin position="22"/>
        <end position="489"/>
    </location>
</feature>
<reference evidence="5" key="1">
    <citation type="journal article" date="2021" name="PeerJ">
        <title>Extensive microbial diversity within the chicken gut microbiome revealed by metagenomics and culture.</title>
        <authorList>
            <person name="Gilroy R."/>
            <person name="Ravi A."/>
            <person name="Getino M."/>
            <person name="Pursley I."/>
            <person name="Horton D.L."/>
            <person name="Alikhan N.F."/>
            <person name="Baker D."/>
            <person name="Gharbi K."/>
            <person name="Hall N."/>
            <person name="Watson M."/>
            <person name="Adriaenssens E.M."/>
            <person name="Foster-Nyarko E."/>
            <person name="Jarju S."/>
            <person name="Secka A."/>
            <person name="Antonio M."/>
            <person name="Oren A."/>
            <person name="Chaudhuri R.R."/>
            <person name="La Ragione R."/>
            <person name="Hildebrand F."/>
            <person name="Pallen M.J."/>
        </authorList>
    </citation>
    <scope>NUCLEOTIDE SEQUENCE</scope>
    <source>
        <strain evidence="5">2189</strain>
    </source>
</reference>
<proteinExistence type="inferred from homology"/>
<dbReference type="AlphaFoldDB" id="A0A9D2AVA9"/>
<gene>
    <name evidence="5" type="ORF">H9851_04090</name>
</gene>
<dbReference type="Pfam" id="PF13416">
    <property type="entry name" value="SBP_bac_8"/>
    <property type="match status" value="1"/>
</dbReference>
<dbReference type="GO" id="GO:0015768">
    <property type="term" value="P:maltose transport"/>
    <property type="evidence" value="ECO:0007669"/>
    <property type="project" value="TreeGrafter"/>
</dbReference>
<keyword evidence="2" id="KW-0813">Transport</keyword>
<evidence type="ECO:0000256" key="1">
    <source>
        <dbReference type="ARBA" id="ARBA00008520"/>
    </source>
</evidence>
<evidence type="ECO:0000256" key="3">
    <source>
        <dbReference type="ARBA" id="ARBA00022729"/>
    </source>
</evidence>
<evidence type="ECO:0000313" key="6">
    <source>
        <dbReference type="Proteomes" id="UP000886847"/>
    </source>
</evidence>
<dbReference type="SUPFAM" id="SSF53850">
    <property type="entry name" value="Periplasmic binding protein-like II"/>
    <property type="match status" value="1"/>
</dbReference>
<keyword evidence="3 4" id="KW-0732">Signal</keyword>
<protein>
    <submittedName>
        <fullName evidence="5">Extracellular solute-binding protein</fullName>
    </submittedName>
</protein>
<dbReference type="PANTHER" id="PTHR30061:SF50">
    <property type="entry name" value="MALTOSE_MALTODEXTRIN-BINDING PERIPLASMIC PROTEIN"/>
    <property type="match status" value="1"/>
</dbReference>
<accession>A0A9D2AVA9</accession>
<evidence type="ECO:0000313" key="5">
    <source>
        <dbReference type="EMBL" id="HIX50441.1"/>
    </source>
</evidence>
<feature type="signal peptide" evidence="4">
    <location>
        <begin position="1"/>
        <end position="21"/>
    </location>
</feature>
<evidence type="ECO:0000256" key="4">
    <source>
        <dbReference type="SAM" id="SignalP"/>
    </source>
</evidence>
<dbReference type="InterPro" id="IPR006059">
    <property type="entry name" value="SBP"/>
</dbReference>
<reference evidence="5" key="2">
    <citation type="submission" date="2021-04" db="EMBL/GenBank/DDBJ databases">
        <authorList>
            <person name="Gilroy R."/>
        </authorList>
    </citation>
    <scope>NUCLEOTIDE SEQUENCE</scope>
    <source>
        <strain evidence="5">2189</strain>
    </source>
</reference>
<name>A0A9D2AVA9_9FIRM</name>
<organism evidence="5 6">
    <name type="scientific">Candidatus Borkfalkia faecavium</name>
    <dbReference type="NCBI Taxonomy" id="2838508"/>
    <lineage>
        <taxon>Bacteria</taxon>
        <taxon>Bacillati</taxon>
        <taxon>Bacillota</taxon>
        <taxon>Clostridia</taxon>
        <taxon>Christensenellales</taxon>
        <taxon>Christensenellaceae</taxon>
        <taxon>Candidatus Borkfalkia</taxon>
    </lineage>
</organism>
<sequence>MKKIKLLSICLALLLAGAMLAGCGERTGGGTFTYEELMAKFEGEIEQNATIRVLDNQMAIETGHLQEVLDAFNEAYSAYNVNAVDANMDQYVDLEQNGPDGYGPDVLYQANDMLMRYAEGGHVLPLPTEELDISQIPSTVMDVYRLETYGMDLYYGMPVAQQSTVLTYRKDLLPANWQEEWDDNANGVPDMVENMNDLYAYSKQVKEESGGSKYGLYMSLVDQYFNSGYLLSFGAYVFGDSHDDIGLNADGAEVGLRLFRDLAGVLGSTCISQNATTQVAAYLTNAAGTAFCTIGTPDWLTTFQENLAATYVRGGMSQQEAQQAAQENLVVVDPPRLPKDGDITAELTDMEAETFEPTTMGGVNAFGISSYTKYPKASLAFVQFVSEYENLKWRSEALGAVPARTDLAAELGGVSEILSERVSGGLVYMMPSTRDTQYIWDPLSSLFNDVATDNTTRADPVYTTADSLKDALDKLVADIRSAMAVGNIS</sequence>
<dbReference type="Gene3D" id="3.40.190.10">
    <property type="entry name" value="Periplasmic binding protein-like II"/>
    <property type="match status" value="2"/>
</dbReference>
<dbReference type="Proteomes" id="UP000886847">
    <property type="component" value="Unassembled WGS sequence"/>
</dbReference>
<dbReference type="GO" id="GO:1901982">
    <property type="term" value="F:maltose binding"/>
    <property type="evidence" value="ECO:0007669"/>
    <property type="project" value="TreeGrafter"/>
</dbReference>
<dbReference type="GO" id="GO:0055052">
    <property type="term" value="C:ATP-binding cassette (ABC) transporter complex, substrate-binding subunit-containing"/>
    <property type="evidence" value="ECO:0007669"/>
    <property type="project" value="TreeGrafter"/>
</dbReference>